<accession>A0A0K2T007</accession>
<dbReference type="AlphaFoldDB" id="A0A0K2T007"/>
<feature type="non-terminal residue" evidence="1">
    <location>
        <position position="48"/>
    </location>
</feature>
<evidence type="ECO:0000313" key="1">
    <source>
        <dbReference type="EMBL" id="CDW18821.1"/>
    </source>
</evidence>
<name>A0A0K2T007_LEPSM</name>
<proteinExistence type="predicted"/>
<protein>
    <submittedName>
        <fullName evidence="1">Uncharacterized protein</fullName>
    </submittedName>
</protein>
<organism evidence="1">
    <name type="scientific">Lepeophtheirus salmonis</name>
    <name type="common">Salmon louse</name>
    <name type="synonym">Caligus salmonis</name>
    <dbReference type="NCBI Taxonomy" id="72036"/>
    <lineage>
        <taxon>Eukaryota</taxon>
        <taxon>Metazoa</taxon>
        <taxon>Ecdysozoa</taxon>
        <taxon>Arthropoda</taxon>
        <taxon>Crustacea</taxon>
        <taxon>Multicrustacea</taxon>
        <taxon>Hexanauplia</taxon>
        <taxon>Copepoda</taxon>
        <taxon>Siphonostomatoida</taxon>
        <taxon>Caligidae</taxon>
        <taxon>Lepeophtheirus</taxon>
    </lineage>
</organism>
<reference evidence="1" key="1">
    <citation type="submission" date="2014-05" db="EMBL/GenBank/DDBJ databases">
        <authorList>
            <person name="Chronopoulou M."/>
        </authorList>
    </citation>
    <scope>NUCLEOTIDE SEQUENCE</scope>
    <source>
        <tissue evidence="1">Whole organism</tissue>
    </source>
</reference>
<sequence length="48" mass="5570">MFSRRKKKSKITPSPRLKKYKASHNFEFDVPYQLLGKTRGDCKIILGG</sequence>
<dbReference type="EMBL" id="HACA01001460">
    <property type="protein sequence ID" value="CDW18821.1"/>
    <property type="molecule type" value="Transcribed_RNA"/>
</dbReference>